<dbReference type="Proteomes" id="UP000178276">
    <property type="component" value="Unassembled WGS sequence"/>
</dbReference>
<sequence>MIGYLSGKVILRGEKHLVLDVGGVGYRIMLNSETLRKFSDGADAKIWTHLQQREDTIELYGFFTPDELEFFETLISVSGVGPRTALGILNVAPADTLKRAISSGELAYLTKVSGIGRKTAEKIMIELREKFGKATMEGVELKEEQDVLEALESLGYSARDVREALRKIPDEIKGTSKRVKEALKILGGNGNG</sequence>
<comment type="subunit">
    <text evidence="6">Homotetramer. Forms an RuvA(8)-RuvB(12)-Holliday junction (HJ) complex. HJ DNA is sandwiched between 2 RuvA tetramers; dsDNA enters through RuvA and exits via RuvB. An RuvB hexamer assembles on each DNA strand where it exits the tetramer. Each RuvB hexamer is contacted by two RuvA subunits (via domain III) on 2 adjacent RuvB subunits; this complex drives branch migration. In the full resolvosome a probable DNA-RuvA(4)-RuvB(12)-RuvC(2) complex forms which resolves the HJ.</text>
</comment>
<comment type="domain">
    <text evidence="6">Has three domains with a flexible linker between the domains II and III and assumes an 'L' shape. Domain III is highly mobile and contacts RuvB.</text>
</comment>
<keyword evidence="1 6" id="KW-0963">Cytoplasm</keyword>
<feature type="region of interest" description="Domain III" evidence="6">
    <location>
        <begin position="139"/>
        <end position="192"/>
    </location>
</feature>
<name>A0A1F5WER9_9BACT</name>
<evidence type="ECO:0000256" key="1">
    <source>
        <dbReference type="ARBA" id="ARBA00022490"/>
    </source>
</evidence>
<evidence type="ECO:0000256" key="3">
    <source>
        <dbReference type="ARBA" id="ARBA00023125"/>
    </source>
</evidence>
<comment type="caution">
    <text evidence="6">Lacks conserved residue(s) required for the propagation of feature annotation.</text>
</comment>
<evidence type="ECO:0000259" key="7">
    <source>
        <dbReference type="SMART" id="SM00278"/>
    </source>
</evidence>
<dbReference type="NCBIfam" id="TIGR00084">
    <property type="entry name" value="ruvA"/>
    <property type="match status" value="1"/>
</dbReference>
<dbReference type="AlphaFoldDB" id="A0A1F5WER9"/>
<evidence type="ECO:0000313" key="9">
    <source>
        <dbReference type="Proteomes" id="UP000178276"/>
    </source>
</evidence>
<keyword evidence="5 6" id="KW-0234">DNA repair</keyword>
<dbReference type="HAMAP" id="MF_00031">
    <property type="entry name" value="DNA_HJ_migration_RuvA"/>
    <property type="match status" value="1"/>
</dbReference>
<keyword evidence="3 6" id="KW-0238">DNA-binding</keyword>
<proteinExistence type="inferred from homology"/>
<dbReference type="STRING" id="1798331.A2W57_00965"/>
<dbReference type="InterPro" id="IPR010994">
    <property type="entry name" value="RuvA_2-like"/>
</dbReference>
<dbReference type="InterPro" id="IPR003583">
    <property type="entry name" value="Hlx-hairpin-Hlx_DNA-bd_motif"/>
</dbReference>
<organism evidence="8 9">
    <name type="scientific">Candidatus Giovannonibacteria bacterium RIFCSPHIGHO2_02_43_16</name>
    <dbReference type="NCBI Taxonomy" id="1798331"/>
    <lineage>
        <taxon>Bacteria</taxon>
        <taxon>Candidatus Giovannoniibacteriota</taxon>
    </lineage>
</organism>
<keyword evidence="8" id="KW-0067">ATP-binding</keyword>
<dbReference type="Pfam" id="PF14520">
    <property type="entry name" value="HHH_5"/>
    <property type="match status" value="1"/>
</dbReference>
<dbReference type="GO" id="GO:0005524">
    <property type="term" value="F:ATP binding"/>
    <property type="evidence" value="ECO:0007669"/>
    <property type="project" value="InterPro"/>
</dbReference>
<dbReference type="InterPro" id="IPR036267">
    <property type="entry name" value="RuvA_C_sf"/>
</dbReference>
<dbReference type="InterPro" id="IPR000085">
    <property type="entry name" value="RuvA"/>
</dbReference>
<evidence type="ECO:0000256" key="4">
    <source>
        <dbReference type="ARBA" id="ARBA00023172"/>
    </source>
</evidence>
<dbReference type="GO" id="GO:0009379">
    <property type="term" value="C:Holliday junction helicase complex"/>
    <property type="evidence" value="ECO:0007669"/>
    <property type="project" value="InterPro"/>
</dbReference>
<dbReference type="GO" id="GO:0000400">
    <property type="term" value="F:four-way junction DNA binding"/>
    <property type="evidence" value="ECO:0007669"/>
    <property type="project" value="UniProtKB-UniRule"/>
</dbReference>
<dbReference type="GO" id="GO:0048476">
    <property type="term" value="C:Holliday junction resolvase complex"/>
    <property type="evidence" value="ECO:0007669"/>
    <property type="project" value="UniProtKB-UniRule"/>
</dbReference>
<dbReference type="SMART" id="SM00278">
    <property type="entry name" value="HhH1"/>
    <property type="match status" value="2"/>
</dbReference>
<gene>
    <name evidence="6" type="primary">ruvA</name>
    <name evidence="8" type="ORF">A2W57_00965</name>
</gene>
<evidence type="ECO:0000256" key="2">
    <source>
        <dbReference type="ARBA" id="ARBA00022763"/>
    </source>
</evidence>
<dbReference type="InterPro" id="IPR011114">
    <property type="entry name" value="RuvA_C"/>
</dbReference>
<accession>A0A1F5WER9</accession>
<feature type="domain" description="Helix-hairpin-helix DNA-binding motif class 1" evidence="7">
    <location>
        <begin position="107"/>
        <end position="126"/>
    </location>
</feature>
<keyword evidence="8" id="KW-0378">Hydrolase</keyword>
<comment type="caution">
    <text evidence="8">The sequence shown here is derived from an EMBL/GenBank/DDBJ whole genome shotgun (WGS) entry which is preliminary data.</text>
</comment>
<dbReference type="Gene3D" id="1.10.150.20">
    <property type="entry name" value="5' to 3' exonuclease, C-terminal subdomain"/>
    <property type="match status" value="1"/>
</dbReference>
<evidence type="ECO:0000256" key="5">
    <source>
        <dbReference type="ARBA" id="ARBA00023204"/>
    </source>
</evidence>
<keyword evidence="8" id="KW-0347">Helicase</keyword>
<dbReference type="EMBL" id="MFHJ01000017">
    <property type="protein sequence ID" value="OGF74097.1"/>
    <property type="molecule type" value="Genomic_DNA"/>
</dbReference>
<reference evidence="8 9" key="1">
    <citation type="journal article" date="2016" name="Nat. Commun.">
        <title>Thousands of microbial genomes shed light on interconnected biogeochemical processes in an aquifer system.</title>
        <authorList>
            <person name="Anantharaman K."/>
            <person name="Brown C.T."/>
            <person name="Hug L.A."/>
            <person name="Sharon I."/>
            <person name="Castelle C.J."/>
            <person name="Probst A.J."/>
            <person name="Thomas B.C."/>
            <person name="Singh A."/>
            <person name="Wilkins M.J."/>
            <person name="Karaoz U."/>
            <person name="Brodie E.L."/>
            <person name="Williams K.H."/>
            <person name="Hubbard S.S."/>
            <person name="Banfield J.F."/>
        </authorList>
    </citation>
    <scope>NUCLEOTIDE SEQUENCE [LARGE SCALE GENOMIC DNA]</scope>
</reference>
<evidence type="ECO:0000313" key="8">
    <source>
        <dbReference type="EMBL" id="OGF74097.1"/>
    </source>
</evidence>
<dbReference type="CDD" id="cd14332">
    <property type="entry name" value="UBA_RuvA_C"/>
    <property type="match status" value="1"/>
</dbReference>
<comment type="function">
    <text evidence="6">The RuvA-RuvB-RuvC complex processes Holliday junction (HJ) DNA during genetic recombination and DNA repair, while the RuvA-RuvB complex plays an important role in the rescue of blocked DNA replication forks via replication fork reversal (RFR). RuvA specifically binds to HJ cruciform DNA, conferring on it an open structure. The RuvB hexamer acts as an ATP-dependent pump, pulling dsDNA into and through the RuvAB complex. HJ branch migration allows RuvC to scan DNA until it finds its consensus sequence, where it cleaves and resolves the cruciform DNA.</text>
</comment>
<dbReference type="SUPFAM" id="SSF47781">
    <property type="entry name" value="RuvA domain 2-like"/>
    <property type="match status" value="1"/>
</dbReference>
<evidence type="ECO:0000256" key="6">
    <source>
        <dbReference type="HAMAP-Rule" id="MF_00031"/>
    </source>
</evidence>
<protein>
    <recommendedName>
        <fullName evidence="6">Holliday junction branch migration complex subunit RuvA</fullName>
    </recommendedName>
</protein>
<comment type="similarity">
    <text evidence="6">Belongs to the RuvA family.</text>
</comment>
<keyword evidence="4 6" id="KW-0233">DNA recombination</keyword>
<dbReference type="InterPro" id="IPR012340">
    <property type="entry name" value="NA-bd_OB-fold"/>
</dbReference>
<keyword evidence="2 6" id="KW-0227">DNA damage</keyword>
<dbReference type="SUPFAM" id="SSF50249">
    <property type="entry name" value="Nucleic acid-binding proteins"/>
    <property type="match status" value="1"/>
</dbReference>
<dbReference type="SUPFAM" id="SSF46929">
    <property type="entry name" value="DNA helicase RuvA subunit, C-terminal domain"/>
    <property type="match status" value="1"/>
</dbReference>
<keyword evidence="8" id="KW-0547">Nucleotide-binding</keyword>
<dbReference type="GO" id="GO:0005737">
    <property type="term" value="C:cytoplasm"/>
    <property type="evidence" value="ECO:0007669"/>
    <property type="project" value="UniProtKB-SubCell"/>
</dbReference>
<dbReference type="Gene3D" id="2.40.50.140">
    <property type="entry name" value="Nucleic acid-binding proteins"/>
    <property type="match status" value="1"/>
</dbReference>
<dbReference type="Gene3D" id="1.10.8.10">
    <property type="entry name" value="DNA helicase RuvA subunit, C-terminal domain"/>
    <property type="match status" value="1"/>
</dbReference>
<dbReference type="Pfam" id="PF01330">
    <property type="entry name" value="RuvA_N"/>
    <property type="match status" value="1"/>
</dbReference>
<dbReference type="InterPro" id="IPR013849">
    <property type="entry name" value="DNA_helicase_Holl-junc_RuvA_I"/>
</dbReference>
<dbReference type="Pfam" id="PF07499">
    <property type="entry name" value="RuvA_C"/>
    <property type="match status" value="1"/>
</dbReference>
<feature type="domain" description="Helix-hairpin-helix DNA-binding motif class 1" evidence="7">
    <location>
        <begin position="72"/>
        <end position="91"/>
    </location>
</feature>
<comment type="subcellular location">
    <subcellularLocation>
        <location evidence="6">Cytoplasm</location>
    </subcellularLocation>
</comment>
<dbReference type="GO" id="GO:0009378">
    <property type="term" value="F:four-way junction helicase activity"/>
    <property type="evidence" value="ECO:0007669"/>
    <property type="project" value="InterPro"/>
</dbReference>
<dbReference type="GO" id="GO:0006281">
    <property type="term" value="P:DNA repair"/>
    <property type="evidence" value="ECO:0007669"/>
    <property type="project" value="UniProtKB-UniRule"/>
</dbReference>
<dbReference type="GO" id="GO:0006310">
    <property type="term" value="P:DNA recombination"/>
    <property type="evidence" value="ECO:0007669"/>
    <property type="project" value="UniProtKB-UniRule"/>
</dbReference>